<evidence type="ECO:0000313" key="3">
    <source>
        <dbReference type="Proteomes" id="UP000735541"/>
    </source>
</evidence>
<gene>
    <name evidence="2" type="ORF">STHAL_21210</name>
</gene>
<dbReference type="Pfam" id="PF00583">
    <property type="entry name" value="Acetyltransf_1"/>
    <property type="match status" value="1"/>
</dbReference>
<protein>
    <submittedName>
        <fullName evidence="2">N-acetyltransferase</fullName>
    </submittedName>
</protein>
<name>A0ABS6TUR9_STRHA</name>
<comment type="caution">
    <text evidence="2">The sequence shown here is derived from an EMBL/GenBank/DDBJ whole genome shotgun (WGS) entry which is preliminary data.</text>
</comment>
<evidence type="ECO:0000313" key="2">
    <source>
        <dbReference type="EMBL" id="MBV7671974.1"/>
    </source>
</evidence>
<dbReference type="Proteomes" id="UP000735541">
    <property type="component" value="Unassembled WGS sequence"/>
</dbReference>
<feature type="domain" description="N-acetyltransferase" evidence="1">
    <location>
        <begin position="109"/>
        <end position="256"/>
    </location>
</feature>
<dbReference type="EMBL" id="JAHUVW010000001">
    <property type="protein sequence ID" value="MBV7671974.1"/>
    <property type="molecule type" value="Genomic_DNA"/>
</dbReference>
<dbReference type="InterPro" id="IPR000182">
    <property type="entry name" value="GNAT_dom"/>
</dbReference>
<dbReference type="Gene3D" id="3.40.630.30">
    <property type="match status" value="1"/>
</dbReference>
<evidence type="ECO:0000259" key="1">
    <source>
        <dbReference type="PROSITE" id="PS51186"/>
    </source>
</evidence>
<reference evidence="2 3" key="1">
    <citation type="submission" date="2021-07" db="EMBL/GenBank/DDBJ databases">
        <title>Sequencing Streptomyces halstedii LGO-A4 genome an citrus endophytic actinomycete.</title>
        <authorList>
            <person name="Samborskyy M."/>
            <person name="Scott N."/>
            <person name="Deglau R."/>
            <person name="Dickens S."/>
            <person name="Oliveira L.G."/>
        </authorList>
    </citation>
    <scope>NUCLEOTIDE SEQUENCE [LARGE SCALE GENOMIC DNA]</scope>
    <source>
        <strain evidence="2 3">LGO-A4</strain>
    </source>
</reference>
<dbReference type="SUPFAM" id="SSF55729">
    <property type="entry name" value="Acyl-CoA N-acyltransferases (Nat)"/>
    <property type="match status" value="1"/>
</dbReference>
<dbReference type="PROSITE" id="PS51186">
    <property type="entry name" value="GNAT"/>
    <property type="match status" value="1"/>
</dbReference>
<proteinExistence type="predicted"/>
<keyword evidence="3" id="KW-1185">Reference proteome</keyword>
<accession>A0ABS6TUR9</accession>
<sequence length="256" mass="27756">MARMSDLLARVTTFRAAFARRQACETVELPGAFAVRDPGFPDSQEHNRLIVDAPDADPAELAGLAARVLGPRAQYRITVLDEALGERATPVLSAAGYEREAEVVLARETVGRTLPEPAARPVGLAELRAAVFRQQQDWGLDEDLARQLTERRAARLRGAEQVLFLAARTPDGEIAAWADLYLDRTAGLAQVEDLVTAASHRERGHGDTLLATGLALAADAGIPQLFLVADATDWPREWYSSRGFTELGRGSSFLNG</sequence>
<organism evidence="2 3">
    <name type="scientific">Streptomyces halstedii</name>
    <dbReference type="NCBI Taxonomy" id="1944"/>
    <lineage>
        <taxon>Bacteria</taxon>
        <taxon>Bacillati</taxon>
        <taxon>Actinomycetota</taxon>
        <taxon>Actinomycetes</taxon>
        <taxon>Kitasatosporales</taxon>
        <taxon>Streptomycetaceae</taxon>
        <taxon>Streptomyces</taxon>
    </lineage>
</organism>
<dbReference type="InterPro" id="IPR016181">
    <property type="entry name" value="Acyl_CoA_acyltransferase"/>
</dbReference>